<evidence type="ECO:0000313" key="8">
    <source>
        <dbReference type="Proteomes" id="UP000193862"/>
    </source>
</evidence>
<dbReference type="Pfam" id="PF03788">
    <property type="entry name" value="LrgA"/>
    <property type="match status" value="1"/>
</dbReference>
<dbReference type="RefSeq" id="WP_085835086.1">
    <property type="nucleotide sequence ID" value="NZ_FWFS01000001.1"/>
</dbReference>
<reference evidence="7 8" key="1">
    <citation type="submission" date="2017-03" db="EMBL/GenBank/DDBJ databases">
        <authorList>
            <person name="Afonso C.L."/>
            <person name="Miller P.J."/>
            <person name="Scott M.A."/>
            <person name="Spackman E."/>
            <person name="Goraichik I."/>
            <person name="Dimitrov K.M."/>
            <person name="Suarez D.L."/>
            <person name="Swayne D.E."/>
        </authorList>
    </citation>
    <scope>NUCLEOTIDE SEQUENCE [LARGE SCALE GENOMIC DNA]</scope>
    <source>
        <strain evidence="7 8">CECT 8620</strain>
    </source>
</reference>
<sequence>MILTLATLLLFQLMGEVITRWLHLGLPGPVVGMALIAAAFALFPAFAAWMRTTVSGLLAHLSLLFVPAGVGVVQHWDKFEAHALSLGGVLILSVAGAITAGALTFKAVNRALGYADEAPE</sequence>
<dbReference type="PANTHER" id="PTHR33931:SF2">
    <property type="entry name" value="HOLIN-LIKE PROTEIN CIDA"/>
    <property type="match status" value="1"/>
</dbReference>
<dbReference type="OrthoDB" id="385012at2"/>
<evidence type="ECO:0000256" key="5">
    <source>
        <dbReference type="ARBA" id="ARBA00023136"/>
    </source>
</evidence>
<accession>A0A1Y5RHU2</accession>
<dbReference type="GO" id="GO:0005886">
    <property type="term" value="C:plasma membrane"/>
    <property type="evidence" value="ECO:0007669"/>
    <property type="project" value="UniProtKB-SubCell"/>
</dbReference>
<dbReference type="EMBL" id="FWFS01000001">
    <property type="protein sequence ID" value="SLN16878.1"/>
    <property type="molecule type" value="Genomic_DNA"/>
</dbReference>
<comment type="subcellular location">
    <subcellularLocation>
        <location evidence="1">Cell membrane</location>
        <topology evidence="1">Multi-pass membrane protein</topology>
    </subcellularLocation>
</comment>
<dbReference type="PANTHER" id="PTHR33931">
    <property type="entry name" value="HOLIN-LIKE PROTEIN CIDA-RELATED"/>
    <property type="match status" value="1"/>
</dbReference>
<dbReference type="Proteomes" id="UP000193862">
    <property type="component" value="Unassembled WGS sequence"/>
</dbReference>
<feature type="transmembrane region" description="Helical" evidence="6">
    <location>
        <begin position="31"/>
        <end position="50"/>
    </location>
</feature>
<gene>
    <name evidence="7" type="ORF">AQS8620_00349</name>
</gene>
<evidence type="ECO:0000256" key="1">
    <source>
        <dbReference type="ARBA" id="ARBA00004651"/>
    </source>
</evidence>
<organism evidence="7 8">
    <name type="scientific">Aquimixticola soesokkakensis</name>
    <dbReference type="NCBI Taxonomy" id="1519096"/>
    <lineage>
        <taxon>Bacteria</taxon>
        <taxon>Pseudomonadati</taxon>
        <taxon>Pseudomonadota</taxon>
        <taxon>Alphaproteobacteria</taxon>
        <taxon>Rhodobacterales</taxon>
        <taxon>Paracoccaceae</taxon>
        <taxon>Aquimixticola</taxon>
    </lineage>
</organism>
<keyword evidence="3 6" id="KW-0812">Transmembrane</keyword>
<evidence type="ECO:0000313" key="7">
    <source>
        <dbReference type="EMBL" id="SLN16878.1"/>
    </source>
</evidence>
<keyword evidence="8" id="KW-1185">Reference proteome</keyword>
<evidence type="ECO:0000256" key="2">
    <source>
        <dbReference type="ARBA" id="ARBA00022475"/>
    </source>
</evidence>
<evidence type="ECO:0000256" key="3">
    <source>
        <dbReference type="ARBA" id="ARBA00022692"/>
    </source>
</evidence>
<feature type="transmembrane region" description="Helical" evidence="6">
    <location>
        <begin position="57"/>
        <end position="76"/>
    </location>
</feature>
<protein>
    <recommendedName>
        <fullName evidence="9">Holin-like protein</fullName>
    </recommendedName>
</protein>
<dbReference type="InterPro" id="IPR005538">
    <property type="entry name" value="LrgA/CidA"/>
</dbReference>
<evidence type="ECO:0008006" key="9">
    <source>
        <dbReference type="Google" id="ProtNLM"/>
    </source>
</evidence>
<evidence type="ECO:0000256" key="6">
    <source>
        <dbReference type="SAM" id="Phobius"/>
    </source>
</evidence>
<evidence type="ECO:0000256" key="4">
    <source>
        <dbReference type="ARBA" id="ARBA00022989"/>
    </source>
</evidence>
<keyword evidence="5 6" id="KW-0472">Membrane</keyword>
<dbReference type="AlphaFoldDB" id="A0A1Y5RHU2"/>
<feature type="transmembrane region" description="Helical" evidence="6">
    <location>
        <begin position="82"/>
        <end position="105"/>
    </location>
</feature>
<keyword evidence="4 6" id="KW-1133">Transmembrane helix</keyword>
<proteinExistence type="predicted"/>
<keyword evidence="2" id="KW-1003">Cell membrane</keyword>
<name>A0A1Y5RHU2_9RHOB</name>